<gene>
    <name evidence="7" type="ORF">HJC23_014067</name>
</gene>
<sequence length="1446" mass="155837">MEYASRPPHDQTMSTNPFDDDDFPSAPPRQPTTPRRPPSSQPPRPRPSNRQPEPRMQDAPKSGKALQQPQASPIFSARGVEWPLPPSLDATSYRKYRRMSKSLGSSMGISSCGLRLPSVDHVQREEEEGGSAEGSSLSGTVASGGGYGGLTGLMGRVLGASGAGTGSVAAAASLSNDIEDEDLSISATRPVLPPRAHCVSASNGWIVAAIECIPPPSGSFPSSSSVGGSSQASGGNTLLNKHGLSLTSFIPPLRLVSRWNVRRGTSLGSEGNQLVPLPPPVRPNTAIPSDDSLSVAASSDPNFGGIVHTFVDPTGCHVLLSARNGEAYYLHSTSKKIKKLAGFGPNADGSFSSFVPGVSLGDAAARTGVGENVQTGLTPGSYVTAVGWDRDLGTEGSTKRIILGTSHGELYEYALTSPNASASAISTSSFSVNLRVGPGSDGKGGKSSAFDTKAGELGAIDDGDEPIETPVLLRRLNASTAVGGADSGAVCGILFLRTGGVGGNAGRSAVVKDVAPGHVMVLASTGGSHRHTRLHTFRSEAGSSSLSLRSAFSRQSARGSFVELPGSLDFVDLRCCNDYFALRTETGIYYGTLERAGGGGIVDAGLLPYDISRKGGTGSVVAGPLSIGLTPHHFVTLNSVNEVKFVNRVARKVIQQERVDWMSLSQTTSSDEFGGGGGIAELLMDIRRPDQIWLRKGRSLVHISSSCEDRDVWKYTLIKCIETAPNHSTAQQRATTGADDSASSTIMLTEEKQVDSQFELAMSLCSNASQKAVVTAVRAEYHLAQGRTELAAKYMAQCPSAVMPFADTAARLALPMLGLGQTYFRNNSVKAHESLVSSNMALITFLSEKIKAEKSKNDSPVSTMLGSWITELHMHEREREGLPKTCSLHQSRHLHPVNHGLLHQFLSSYVRDMDPRTIISILASHDISAAECAGYSAAAGDIGTAVNAALSGDDGKNGALDALRVLNDSPIEKAEHHYYKHALTLLSRAPMAASKSFLNRFTEGLTETMLLPSFMQYERKRKEHKKVKAKAVPPKKIPPTQGSIPSHSSSLSNFSRRAFEIENSRTHGDGEMEIRINPTDVVSPESFVDDSEALVRYLEGVIKLGSRSRAIFNYLVSLYANMDDEGPLFRFLSAHIPTGIESSRSSTGVTEPMQNHIHEENKAHLDMSFALRTILETGRHFRSAVKLYMGFGMRHQAVELALKVDPSLARELARQSNNKDERKRLWLMIARSAADNSSSRHGKDVVARVVSVLKDCGRDVLSIEDVLPFLPDFAEIDEFKDEICQSLSSYSNKIEQYLKEMQECDQACDALREELERLRVVRTNVRADARCAFTNKNVLQEGEPFYTFPSGYVVLESALKQAIMPFLNSKQQARVTFIEKEMSRIRKNQRTKSGSSVFVSQDDHVLDELQAELDGLIAAECPLTGSLMVNSIDHDFVEDPISNSSK</sequence>
<evidence type="ECO:0000256" key="2">
    <source>
        <dbReference type="ARBA" id="ARBA00022771"/>
    </source>
</evidence>
<dbReference type="Proteomes" id="UP001516023">
    <property type="component" value="Unassembled WGS sequence"/>
</dbReference>
<feature type="compositionally biased region" description="Pro residues" evidence="5">
    <location>
        <begin position="25"/>
        <end position="46"/>
    </location>
</feature>
<organism evidence="7 8">
    <name type="scientific">Cyclotella cryptica</name>
    <dbReference type="NCBI Taxonomy" id="29204"/>
    <lineage>
        <taxon>Eukaryota</taxon>
        <taxon>Sar</taxon>
        <taxon>Stramenopiles</taxon>
        <taxon>Ochrophyta</taxon>
        <taxon>Bacillariophyta</taxon>
        <taxon>Coscinodiscophyceae</taxon>
        <taxon>Thalassiosirophycidae</taxon>
        <taxon>Stephanodiscales</taxon>
        <taxon>Stephanodiscaceae</taxon>
        <taxon>Cyclotella</taxon>
    </lineage>
</organism>
<keyword evidence="1" id="KW-0479">Metal-binding</keyword>
<feature type="region of interest" description="Disordered" evidence="5">
    <location>
        <begin position="122"/>
        <end position="141"/>
    </location>
</feature>
<dbReference type="GO" id="GO:0012505">
    <property type="term" value="C:endomembrane system"/>
    <property type="evidence" value="ECO:0007669"/>
    <property type="project" value="UniProtKB-SubCell"/>
</dbReference>
<evidence type="ECO:0000313" key="8">
    <source>
        <dbReference type="Proteomes" id="UP001516023"/>
    </source>
</evidence>
<evidence type="ECO:0000256" key="3">
    <source>
        <dbReference type="ARBA" id="ARBA00022833"/>
    </source>
</evidence>
<comment type="caution">
    <text evidence="7">The sequence shown here is derived from an EMBL/GenBank/DDBJ whole genome shotgun (WGS) entry which is preliminary data.</text>
</comment>
<dbReference type="PANTHER" id="PTHR23323">
    <property type="entry name" value="VACUOLAR PROTEIN SORTING-ASSOCIATED PROTEIN"/>
    <property type="match status" value="1"/>
</dbReference>
<dbReference type="PANTHER" id="PTHR23323:SF26">
    <property type="entry name" value="VACUOLAR PROTEIN SORTING-ASSOCIATED PROTEIN 18 HOMOLOG"/>
    <property type="match status" value="1"/>
</dbReference>
<name>A0ABD3QUG6_9STRA</name>
<reference evidence="7 8" key="1">
    <citation type="journal article" date="2020" name="G3 (Bethesda)">
        <title>Improved Reference Genome for Cyclotella cryptica CCMP332, a Model for Cell Wall Morphogenesis, Salinity Adaptation, and Lipid Production in Diatoms (Bacillariophyta).</title>
        <authorList>
            <person name="Roberts W.R."/>
            <person name="Downey K.M."/>
            <person name="Ruck E.C."/>
            <person name="Traller J.C."/>
            <person name="Alverson A.J."/>
        </authorList>
    </citation>
    <scope>NUCLEOTIDE SEQUENCE [LARGE SCALE GENOMIC DNA]</scope>
    <source>
        <strain evidence="7 8">CCMP332</strain>
    </source>
</reference>
<evidence type="ECO:0000313" key="7">
    <source>
        <dbReference type="EMBL" id="KAL3803519.1"/>
    </source>
</evidence>
<accession>A0ABD3QUG6</accession>
<dbReference type="GO" id="GO:0008270">
    <property type="term" value="F:zinc ion binding"/>
    <property type="evidence" value="ECO:0007669"/>
    <property type="project" value="UniProtKB-KW"/>
</dbReference>
<dbReference type="Pfam" id="PF05131">
    <property type="entry name" value="Pep3_Vps18"/>
    <property type="match status" value="2"/>
</dbReference>
<dbReference type="EMBL" id="JABMIG020000013">
    <property type="protein sequence ID" value="KAL3803519.1"/>
    <property type="molecule type" value="Genomic_DNA"/>
</dbReference>
<feature type="domain" description="Pep3/Vps18 beta-propeller" evidence="6">
    <location>
        <begin position="305"/>
        <end position="341"/>
    </location>
</feature>
<keyword evidence="8" id="KW-1185">Reference proteome</keyword>
<keyword evidence="4" id="KW-0175">Coiled coil</keyword>
<protein>
    <recommendedName>
        <fullName evidence="6">Pep3/Vps18 beta-propeller domain-containing protein</fullName>
    </recommendedName>
</protein>
<dbReference type="InterPro" id="IPR007810">
    <property type="entry name" value="Pep3/Vps18_beta-prop"/>
</dbReference>
<feature type="domain" description="Pep3/Vps18 beta-propeller" evidence="6">
    <location>
        <begin position="521"/>
        <end position="661"/>
    </location>
</feature>
<proteinExistence type="predicted"/>
<keyword evidence="3" id="KW-0862">Zinc</keyword>
<evidence type="ECO:0000259" key="6">
    <source>
        <dbReference type="Pfam" id="PF05131"/>
    </source>
</evidence>
<keyword evidence="2" id="KW-0863">Zinc-finger</keyword>
<feature type="coiled-coil region" evidence="4">
    <location>
        <begin position="1287"/>
        <end position="1328"/>
    </location>
</feature>
<evidence type="ECO:0000256" key="1">
    <source>
        <dbReference type="ARBA" id="ARBA00022723"/>
    </source>
</evidence>
<evidence type="ECO:0000256" key="5">
    <source>
        <dbReference type="SAM" id="MobiDB-lite"/>
    </source>
</evidence>
<evidence type="ECO:0000256" key="4">
    <source>
        <dbReference type="SAM" id="Coils"/>
    </source>
</evidence>
<feature type="region of interest" description="Disordered" evidence="5">
    <location>
        <begin position="1024"/>
        <end position="1051"/>
    </location>
</feature>
<feature type="region of interest" description="Disordered" evidence="5">
    <location>
        <begin position="1"/>
        <end position="88"/>
    </location>
</feature>